<evidence type="ECO:0000313" key="1">
    <source>
        <dbReference type="EMBL" id="UWX64282.1"/>
    </source>
</evidence>
<reference evidence="1" key="1">
    <citation type="submission" date="2022-09" db="EMBL/GenBank/DDBJ databases">
        <title>genome sequence of Deinococcus rubellus.</title>
        <authorList>
            <person name="Srinivasan S."/>
        </authorList>
    </citation>
    <scope>NUCLEOTIDE SEQUENCE</scope>
    <source>
        <strain evidence="1">Ant6</strain>
    </source>
</reference>
<name>A0ABY5YIV9_9DEIO</name>
<protein>
    <submittedName>
        <fullName evidence="1">Uncharacterized protein</fullName>
    </submittedName>
</protein>
<gene>
    <name evidence="1" type="ORF">N0D28_00985</name>
</gene>
<dbReference type="EMBL" id="CP104213">
    <property type="protein sequence ID" value="UWX64282.1"/>
    <property type="molecule type" value="Genomic_DNA"/>
</dbReference>
<accession>A0ABY5YIV9</accession>
<evidence type="ECO:0000313" key="2">
    <source>
        <dbReference type="Proteomes" id="UP001060261"/>
    </source>
</evidence>
<sequence>MTRITNALNKALSTAEALLEDADKLIKLKAIHALSQTSAALLKVLEVGEMEARVADLEAAELERSDAEQESE</sequence>
<organism evidence="1 2">
    <name type="scientific">Deinococcus rubellus</name>
    <dbReference type="NCBI Taxonomy" id="1889240"/>
    <lineage>
        <taxon>Bacteria</taxon>
        <taxon>Thermotogati</taxon>
        <taxon>Deinococcota</taxon>
        <taxon>Deinococci</taxon>
        <taxon>Deinococcales</taxon>
        <taxon>Deinococcaceae</taxon>
        <taxon>Deinococcus</taxon>
    </lineage>
</organism>
<dbReference type="RefSeq" id="WP_260560557.1">
    <property type="nucleotide sequence ID" value="NZ_BAABEC010000077.1"/>
</dbReference>
<dbReference type="Proteomes" id="UP001060261">
    <property type="component" value="Chromosome"/>
</dbReference>
<proteinExistence type="predicted"/>
<keyword evidence="2" id="KW-1185">Reference proteome</keyword>